<dbReference type="PANTHER" id="PTHR19432">
    <property type="entry name" value="SUGAR TRANSPORTER"/>
    <property type="match status" value="1"/>
</dbReference>
<proteinExistence type="predicted"/>
<dbReference type="Gene3D" id="1.20.1250.20">
    <property type="entry name" value="MFS general substrate transporter like domains"/>
    <property type="match status" value="1"/>
</dbReference>
<protein>
    <recommendedName>
        <fullName evidence="10">Major facilitator superfamily (MFS) profile domain-containing protein</fullName>
    </recommendedName>
</protein>
<evidence type="ECO:0000256" key="3">
    <source>
        <dbReference type="ARBA" id="ARBA00022692"/>
    </source>
</evidence>
<evidence type="ECO:0000256" key="4">
    <source>
        <dbReference type="ARBA" id="ARBA00022989"/>
    </source>
</evidence>
<keyword evidence="2" id="KW-0813">Transport</keyword>
<feature type="transmembrane region" description="Helical" evidence="7">
    <location>
        <begin position="258"/>
        <end position="277"/>
    </location>
</feature>
<keyword evidence="5 7" id="KW-0472">Membrane</keyword>
<dbReference type="GO" id="GO:0005886">
    <property type="term" value="C:plasma membrane"/>
    <property type="evidence" value="ECO:0007669"/>
    <property type="project" value="TreeGrafter"/>
</dbReference>
<keyword evidence="4 7" id="KW-1133">Transmembrane helix</keyword>
<evidence type="ECO:0000313" key="8">
    <source>
        <dbReference type="EMBL" id="PPQ83288.1"/>
    </source>
</evidence>
<evidence type="ECO:0000256" key="5">
    <source>
        <dbReference type="ARBA" id="ARBA00023136"/>
    </source>
</evidence>
<feature type="transmembrane region" description="Helical" evidence="7">
    <location>
        <begin position="234"/>
        <end position="252"/>
    </location>
</feature>
<evidence type="ECO:0000256" key="7">
    <source>
        <dbReference type="SAM" id="Phobius"/>
    </source>
</evidence>
<feature type="transmembrane region" description="Helical" evidence="7">
    <location>
        <begin position="457"/>
        <end position="483"/>
    </location>
</feature>
<dbReference type="InterPro" id="IPR036259">
    <property type="entry name" value="MFS_trans_sf"/>
</dbReference>
<evidence type="ECO:0000256" key="2">
    <source>
        <dbReference type="ARBA" id="ARBA00022448"/>
    </source>
</evidence>
<reference evidence="8 9" key="1">
    <citation type="journal article" date="2018" name="Evol. Lett.">
        <title>Horizontal gene cluster transfer increased hallucinogenic mushroom diversity.</title>
        <authorList>
            <person name="Reynolds H.T."/>
            <person name="Vijayakumar V."/>
            <person name="Gluck-Thaler E."/>
            <person name="Korotkin H.B."/>
            <person name="Matheny P.B."/>
            <person name="Slot J.C."/>
        </authorList>
    </citation>
    <scope>NUCLEOTIDE SEQUENCE [LARGE SCALE GENOMIC DNA]</scope>
    <source>
        <strain evidence="8 9">2631</strain>
    </source>
</reference>
<evidence type="ECO:0000313" key="9">
    <source>
        <dbReference type="Proteomes" id="UP000283269"/>
    </source>
</evidence>
<feature type="transmembrane region" description="Helical" evidence="7">
    <location>
        <begin position="361"/>
        <end position="381"/>
    </location>
</feature>
<sequence>MIPPVAESEDPTTQLPWPAARGRAPSPADDVASNQGEAPITAATNDVDQRKRRAASPRRRFSTWDLITLSISMGGAQIAWTVELGYGTPFLLNLGLKEHLTSLVWLAGPISGLVAQPLIGALSDASSSKYRRRFWIGLSTVALVISTLTLAYCQEIAAFCVDILGVGAGDWAERRQNVLKWTSIGFAIVSFYVLDFALNGLQASLRNLLLDVTPPGQLSAANAWHGRMTNAGNIIGFGFGFLPLADLPIIRLIGGSQFRKFCVICILILVATVWITCANHHEEEHPKSHRRQGNMREVFSNIATSIKNLPKPIRRVCFVQLCAFMGWFPFLFYSTTYMGQIMAYEQNKEPDAEIATRTGEFAMLIYSIVGVCAGIILPHLATRDRRLMGAKTDVDEDAEISRLRAMVRQWRVDAARRGRDLHLPVMPFLLRNIWTGALLFFSFLTLSTFFISTVFQATIFISLVGICWAVAMWVPFAIIMELLKEPPPPTRRIVPEGRRPVHARNISNPVRPSFTSERQPLIRRRSFDEYENALDEEILPGTPLPGGTILGIHNLSIVLPQLLVALVTSFIFRVVDGPETQNAANQSDTYFGKNGVAWALRFGGLCTILGAVLARRVPPTPTEKAMRRRLGEMKLLGEEVNP</sequence>
<gene>
    <name evidence="8" type="ORF">CVT25_004027</name>
</gene>
<comment type="caution">
    <text evidence="8">The sequence shown here is derived from an EMBL/GenBank/DDBJ whole genome shotgun (WGS) entry which is preliminary data.</text>
</comment>
<dbReference type="Proteomes" id="UP000283269">
    <property type="component" value="Unassembled WGS sequence"/>
</dbReference>
<feature type="transmembrane region" description="Helical" evidence="7">
    <location>
        <begin position="316"/>
        <end position="341"/>
    </location>
</feature>
<accession>A0A409WXP2</accession>
<dbReference type="AlphaFoldDB" id="A0A409WXP2"/>
<dbReference type="GO" id="GO:0008506">
    <property type="term" value="F:sucrose:proton symporter activity"/>
    <property type="evidence" value="ECO:0007669"/>
    <property type="project" value="TreeGrafter"/>
</dbReference>
<dbReference type="FunCoup" id="A0A409WXP2">
    <property type="interactions" value="71"/>
</dbReference>
<feature type="region of interest" description="Disordered" evidence="6">
    <location>
        <begin position="1"/>
        <end position="54"/>
    </location>
</feature>
<feature type="compositionally biased region" description="Polar residues" evidence="6">
    <location>
        <begin position="32"/>
        <end position="46"/>
    </location>
</feature>
<feature type="transmembrane region" description="Helical" evidence="7">
    <location>
        <begin position="61"/>
        <end position="82"/>
    </location>
</feature>
<evidence type="ECO:0000256" key="6">
    <source>
        <dbReference type="SAM" id="MobiDB-lite"/>
    </source>
</evidence>
<dbReference type="EMBL" id="NHYD01003030">
    <property type="protein sequence ID" value="PPQ83288.1"/>
    <property type="molecule type" value="Genomic_DNA"/>
</dbReference>
<organism evidence="8 9">
    <name type="scientific">Psilocybe cyanescens</name>
    <dbReference type="NCBI Taxonomy" id="93625"/>
    <lineage>
        <taxon>Eukaryota</taxon>
        <taxon>Fungi</taxon>
        <taxon>Dikarya</taxon>
        <taxon>Basidiomycota</taxon>
        <taxon>Agaricomycotina</taxon>
        <taxon>Agaricomycetes</taxon>
        <taxon>Agaricomycetidae</taxon>
        <taxon>Agaricales</taxon>
        <taxon>Agaricineae</taxon>
        <taxon>Strophariaceae</taxon>
        <taxon>Psilocybe</taxon>
    </lineage>
</organism>
<keyword evidence="9" id="KW-1185">Reference proteome</keyword>
<name>A0A409WXP2_PSICY</name>
<dbReference type="PANTHER" id="PTHR19432:SF35">
    <property type="entry name" value="SOLUTE CARRIER FAMILY 45 MEMBER 3 ISOFORM X1"/>
    <property type="match status" value="1"/>
</dbReference>
<feature type="transmembrane region" description="Helical" evidence="7">
    <location>
        <begin position="134"/>
        <end position="158"/>
    </location>
</feature>
<dbReference type="InParanoid" id="A0A409WXP2"/>
<dbReference type="OrthoDB" id="28755at2759"/>
<evidence type="ECO:0000256" key="1">
    <source>
        <dbReference type="ARBA" id="ARBA00004141"/>
    </source>
</evidence>
<evidence type="ECO:0008006" key="10">
    <source>
        <dbReference type="Google" id="ProtNLM"/>
    </source>
</evidence>
<feature type="transmembrane region" description="Helical" evidence="7">
    <location>
        <begin position="102"/>
        <end position="122"/>
    </location>
</feature>
<dbReference type="SUPFAM" id="SSF103473">
    <property type="entry name" value="MFS general substrate transporter"/>
    <property type="match status" value="2"/>
</dbReference>
<keyword evidence="3 7" id="KW-0812">Transmembrane</keyword>
<comment type="subcellular location">
    <subcellularLocation>
        <location evidence="1">Membrane</location>
        <topology evidence="1">Multi-pass membrane protein</topology>
    </subcellularLocation>
</comment>
<feature type="transmembrane region" description="Helical" evidence="7">
    <location>
        <begin position="429"/>
        <end position="451"/>
    </location>
</feature>